<dbReference type="SMART" id="SM00239">
    <property type="entry name" value="C2"/>
    <property type="match status" value="2"/>
</dbReference>
<dbReference type="FunFam" id="2.60.40.150:FF:000424">
    <property type="entry name" value="Predicted protein"/>
    <property type="match status" value="1"/>
</dbReference>
<dbReference type="GO" id="GO:0005886">
    <property type="term" value="C:plasma membrane"/>
    <property type="evidence" value="ECO:0000318"/>
    <property type="project" value="GO_Central"/>
</dbReference>
<protein>
    <recommendedName>
        <fullName evidence="3">C2 domain-containing protein</fullName>
    </recommendedName>
</protein>
<feature type="domain" description="C2" evidence="3">
    <location>
        <begin position="74"/>
        <end position="196"/>
    </location>
</feature>
<dbReference type="PROSITE" id="PS50004">
    <property type="entry name" value="C2"/>
    <property type="match status" value="2"/>
</dbReference>
<name>B3RXZ7_TRIAD</name>
<dbReference type="Gene3D" id="2.60.40.150">
    <property type="entry name" value="C2 domain"/>
    <property type="match status" value="2"/>
</dbReference>
<dbReference type="KEGG" id="tad:TRIADDRAFT_66395"/>
<dbReference type="SUPFAM" id="SSF49562">
    <property type="entry name" value="C2 domain (Calcium/lipid-binding domain, CaLB)"/>
    <property type="match status" value="2"/>
</dbReference>
<dbReference type="EMBL" id="DS985245">
    <property type="protein sequence ID" value="EDV24514.1"/>
    <property type="molecule type" value="Genomic_DNA"/>
</dbReference>
<dbReference type="RefSeq" id="XP_002112404.1">
    <property type="nucleotide sequence ID" value="XM_002112368.1"/>
</dbReference>
<dbReference type="InterPro" id="IPR001565">
    <property type="entry name" value="Synaptotagmin"/>
</dbReference>
<accession>B3RXZ7</accession>
<dbReference type="PANTHER" id="PTHR45716">
    <property type="entry name" value="BITESIZE, ISOFORM I"/>
    <property type="match status" value="1"/>
</dbReference>
<dbReference type="GO" id="GO:0061891">
    <property type="term" value="F:calcium ion sensor activity"/>
    <property type="evidence" value="ECO:0000318"/>
    <property type="project" value="GO_Central"/>
</dbReference>
<feature type="domain" description="C2" evidence="3">
    <location>
        <begin position="206"/>
        <end position="323"/>
    </location>
</feature>
<keyword evidence="1" id="KW-0677">Repeat</keyword>
<dbReference type="STRING" id="10228.B3RXZ7"/>
<dbReference type="HOGENOM" id="CLU_667863_0_0_1"/>
<dbReference type="OrthoDB" id="419768at2759"/>
<dbReference type="GO" id="GO:0000149">
    <property type="term" value="F:SNARE binding"/>
    <property type="evidence" value="ECO:0000318"/>
    <property type="project" value="GO_Central"/>
</dbReference>
<dbReference type="InterPro" id="IPR000008">
    <property type="entry name" value="C2_dom"/>
</dbReference>
<proteinExistence type="predicted"/>
<evidence type="ECO:0000256" key="1">
    <source>
        <dbReference type="ARBA" id="ARBA00022737"/>
    </source>
</evidence>
<dbReference type="CTD" id="6754050"/>
<dbReference type="PRINTS" id="PR00399">
    <property type="entry name" value="SYNAPTOTAGMN"/>
</dbReference>
<dbReference type="InterPro" id="IPR035892">
    <property type="entry name" value="C2_domain_sf"/>
</dbReference>
<dbReference type="PANTHER" id="PTHR45716:SF2">
    <property type="entry name" value="BITESIZE, ISOFORM I"/>
    <property type="match status" value="1"/>
</dbReference>
<dbReference type="PhylomeDB" id="B3RXZ7"/>
<keyword evidence="5" id="KW-1185">Reference proteome</keyword>
<organism evidence="4 5">
    <name type="scientific">Trichoplax adhaerens</name>
    <name type="common">Trichoplax reptans</name>
    <dbReference type="NCBI Taxonomy" id="10228"/>
    <lineage>
        <taxon>Eukaryota</taxon>
        <taxon>Metazoa</taxon>
        <taxon>Placozoa</taxon>
        <taxon>Uniplacotomia</taxon>
        <taxon>Trichoplacea</taxon>
        <taxon>Trichoplacidae</taxon>
        <taxon>Trichoplax</taxon>
    </lineage>
</organism>
<dbReference type="InParanoid" id="B3RXZ7"/>
<dbReference type="Proteomes" id="UP000009022">
    <property type="component" value="Unassembled WGS sequence"/>
</dbReference>
<evidence type="ECO:0000256" key="2">
    <source>
        <dbReference type="SAM" id="MobiDB-lite"/>
    </source>
</evidence>
<dbReference type="GO" id="GO:0070382">
    <property type="term" value="C:exocytic vesicle"/>
    <property type="evidence" value="ECO:0000318"/>
    <property type="project" value="GO_Central"/>
</dbReference>
<feature type="region of interest" description="Disordered" evidence="2">
    <location>
        <begin position="1"/>
        <end position="20"/>
    </location>
</feature>
<evidence type="ECO:0000313" key="5">
    <source>
        <dbReference type="Proteomes" id="UP000009022"/>
    </source>
</evidence>
<evidence type="ECO:0000313" key="4">
    <source>
        <dbReference type="EMBL" id="EDV24514.1"/>
    </source>
</evidence>
<evidence type="ECO:0000259" key="3">
    <source>
        <dbReference type="PROSITE" id="PS50004"/>
    </source>
</evidence>
<dbReference type="CDD" id="cd00030">
    <property type="entry name" value="C2"/>
    <property type="match status" value="1"/>
</dbReference>
<dbReference type="GO" id="GO:0017158">
    <property type="term" value="P:regulation of calcium ion-dependent exocytosis"/>
    <property type="evidence" value="ECO:0000318"/>
    <property type="project" value="GO_Central"/>
</dbReference>
<dbReference type="eggNOG" id="KOG1028">
    <property type="taxonomic scope" value="Eukaryota"/>
</dbReference>
<reference evidence="4 5" key="1">
    <citation type="journal article" date="2008" name="Nature">
        <title>The Trichoplax genome and the nature of placozoans.</title>
        <authorList>
            <person name="Srivastava M."/>
            <person name="Begovic E."/>
            <person name="Chapman J."/>
            <person name="Putnam N.H."/>
            <person name="Hellsten U."/>
            <person name="Kawashima T."/>
            <person name="Kuo A."/>
            <person name="Mitros T."/>
            <person name="Salamov A."/>
            <person name="Carpenter M.L."/>
            <person name="Signorovitch A.Y."/>
            <person name="Moreno M.A."/>
            <person name="Kamm K."/>
            <person name="Grimwood J."/>
            <person name="Schmutz J."/>
            <person name="Shapiro H."/>
            <person name="Grigoriev I.V."/>
            <person name="Buss L.W."/>
            <person name="Schierwater B."/>
            <person name="Dellaporta S.L."/>
            <person name="Rokhsar D.S."/>
        </authorList>
    </citation>
    <scope>NUCLEOTIDE SEQUENCE [LARGE SCALE GENOMIC DNA]</scope>
    <source>
        <strain evidence="4 5">Grell-BS-1999</strain>
    </source>
</reference>
<gene>
    <name evidence="4" type="primary">Sytntm</name>
    <name evidence="4" type="ORF">TRIADDRAFT_66395</name>
</gene>
<dbReference type="PRINTS" id="PR00360">
    <property type="entry name" value="C2DOMAIN"/>
</dbReference>
<dbReference type="Pfam" id="PF00168">
    <property type="entry name" value="C2"/>
    <property type="match status" value="2"/>
</dbReference>
<dbReference type="GeneID" id="6754050"/>
<sequence>MGAGTSKEKNEDMDNYRKSSIDSLEAAVNQGILTPEQKEKEERNRKFRARKNNLMVLKELYRLMDPSVKKSGDAQGEVQLSFKYNDEQSAVLVKIIRARDLAIKDISAGTSDPYFKVDLIPDRNKEGAKKTRTVKKSLNPIYNEVIAFNVPPEQLHETRLRLMAYDWDLLGKDDFMGECIINLSELDFDQMGNGWYPLQQATDLSISGAIEISLEYKLPSTMIVTIIQGRDLVSRDISGKSDPFIRCYVVDTPNRYKTSVKHSTLNPVWDETFEFDIPQEEFSSRTIIFSVFDYDLTGKNDPMGDVHIHLTNFDIDNGLHEWFSLADLKNADRTRSQWAATAVVQEFREALTAHAIFGYPSFLFSKNSQIGLKTYSVRSRVAGSTARVQVVDGLLAK</sequence>
<dbReference type="GO" id="GO:0016192">
    <property type="term" value="P:vesicle-mediated transport"/>
    <property type="evidence" value="ECO:0000318"/>
    <property type="project" value="GO_Central"/>
</dbReference>
<dbReference type="AlphaFoldDB" id="B3RXZ7"/>
<feature type="region of interest" description="Disordered" evidence="2">
    <location>
        <begin position="27"/>
        <end position="46"/>
    </location>
</feature>
<dbReference type="GO" id="GO:0005544">
    <property type="term" value="F:calcium-dependent phospholipid binding"/>
    <property type="evidence" value="ECO:0000318"/>
    <property type="project" value="GO_Central"/>
</dbReference>